<protein>
    <recommendedName>
        <fullName evidence="3">Secretion system C-terminal sorting domain-containing protein</fullName>
    </recommendedName>
</protein>
<sequence>MKIKLFIGGLFLFATMNAQFTLDQNFGIGGKVTTPFGAGTAIDIIYALAVQPDGKIIAAGESIIGDNGFFALARFTADGVLDSTFGDNGKILLPYGGEHHGANCMLLQTDGKIVIGGKQENNSSTDFAIFRCNPDGSPDNTFGVNGLVVTDFGGDDGVSDIKLLPDGKIFAAGIGDRDFALARYNVDGTLDTTFGENGTIKINFGMNNAADYSNDSASNLSILPDGKLLLAGTTDMENIPEAWHFGIVKLNADGTPDAGFGVNGIVTTDFGSIELGERISIRPNGNILVSGVYYYNGFNNSKIALAEYLPDGSLNPAFGIDGKVISDCGTNYSIIFFRDAELQNDGKLLVTAVAQPQSGERGFFTTRYLPDGALDTDFGTAGVLTTVFEDMAASIAVKTVGSDIYVAGAASVSENVDFALVRYKEMPLGSNDLTGADFKVYPNPFTNYINVKFNLSITENLSVDLYDITGKKICFLNSGIFHTGENSLNLKFPESLANGLYLLNISNGKASSVVKVIK</sequence>
<evidence type="ECO:0000259" key="3">
    <source>
        <dbReference type="Pfam" id="PF18962"/>
    </source>
</evidence>
<reference evidence="4 5" key="1">
    <citation type="submission" date="2018-04" db="EMBL/GenBank/DDBJ databases">
        <title>Genome sequencing of Flavobacterium sp. HYN0048.</title>
        <authorList>
            <person name="Yi H."/>
            <person name="Baek C."/>
        </authorList>
    </citation>
    <scope>NUCLEOTIDE SEQUENCE [LARGE SCALE GENOMIC DNA]</scope>
    <source>
        <strain evidence="4 5">HYN0048</strain>
    </source>
</reference>
<dbReference type="KEGG" id="fmg:HYN48_07950"/>
<feature type="domain" description="Secretion system C-terminal sorting" evidence="3">
    <location>
        <begin position="440"/>
        <end position="517"/>
    </location>
</feature>
<dbReference type="RefSeq" id="WP_108370598.1">
    <property type="nucleotide sequence ID" value="NZ_CP028811.1"/>
</dbReference>
<proteinExistence type="predicted"/>
<evidence type="ECO:0000313" key="4">
    <source>
        <dbReference type="EMBL" id="AWA30015.1"/>
    </source>
</evidence>
<keyword evidence="1 2" id="KW-0732">Signal</keyword>
<keyword evidence="5" id="KW-1185">Reference proteome</keyword>
<dbReference type="InterPro" id="IPR013431">
    <property type="entry name" value="Delta_60_rpt"/>
</dbReference>
<dbReference type="OrthoDB" id="9805017at2"/>
<dbReference type="Pfam" id="PF18962">
    <property type="entry name" value="Por_Secre_tail"/>
    <property type="match status" value="1"/>
</dbReference>
<feature type="signal peptide" evidence="2">
    <location>
        <begin position="1"/>
        <end position="20"/>
    </location>
</feature>
<name>A0A2S0REG7_9FLAO</name>
<dbReference type="Gene3D" id="2.80.10.50">
    <property type="match status" value="2"/>
</dbReference>
<dbReference type="InterPro" id="IPR026444">
    <property type="entry name" value="Secre_tail"/>
</dbReference>
<dbReference type="AlphaFoldDB" id="A0A2S0REG7"/>
<dbReference type="NCBIfam" id="TIGR02608">
    <property type="entry name" value="delta_60_rpt"/>
    <property type="match status" value="6"/>
</dbReference>
<gene>
    <name evidence="4" type="ORF">HYN48_07950</name>
</gene>
<evidence type="ECO:0000256" key="2">
    <source>
        <dbReference type="SAM" id="SignalP"/>
    </source>
</evidence>
<dbReference type="EMBL" id="CP028811">
    <property type="protein sequence ID" value="AWA30015.1"/>
    <property type="molecule type" value="Genomic_DNA"/>
</dbReference>
<evidence type="ECO:0000313" key="5">
    <source>
        <dbReference type="Proteomes" id="UP000244193"/>
    </source>
</evidence>
<organism evidence="4 5">
    <name type="scientific">Flavobacterium magnum</name>
    <dbReference type="NCBI Taxonomy" id="2162713"/>
    <lineage>
        <taxon>Bacteria</taxon>
        <taxon>Pseudomonadati</taxon>
        <taxon>Bacteroidota</taxon>
        <taxon>Flavobacteriia</taxon>
        <taxon>Flavobacteriales</taxon>
        <taxon>Flavobacteriaceae</taxon>
        <taxon>Flavobacterium</taxon>
    </lineage>
</organism>
<feature type="chain" id="PRO_5015653216" description="Secretion system C-terminal sorting domain-containing protein" evidence="2">
    <location>
        <begin position="21"/>
        <end position="518"/>
    </location>
</feature>
<dbReference type="Pfam" id="PF17164">
    <property type="entry name" value="DUF5122"/>
    <property type="match status" value="6"/>
</dbReference>
<dbReference type="NCBIfam" id="TIGR04183">
    <property type="entry name" value="Por_Secre_tail"/>
    <property type="match status" value="1"/>
</dbReference>
<dbReference type="SUPFAM" id="SSF101898">
    <property type="entry name" value="NHL repeat"/>
    <property type="match status" value="1"/>
</dbReference>
<dbReference type="Proteomes" id="UP000244193">
    <property type="component" value="Chromosome"/>
</dbReference>
<accession>A0A2S0REG7</accession>
<evidence type="ECO:0000256" key="1">
    <source>
        <dbReference type="ARBA" id="ARBA00022729"/>
    </source>
</evidence>